<gene>
    <name evidence="1" type="ORF">Ddye_026517</name>
</gene>
<evidence type="ECO:0000313" key="2">
    <source>
        <dbReference type="Proteomes" id="UP001280121"/>
    </source>
</evidence>
<sequence length="126" mass="14931">MHRQIKFSDGVIHRLLLWELHHNGPTDEMWFMSGNHEVSFSKIEFYLITGLRFGVLPNKTLYASMDNGIHQWCFGGVDEVSFEELRIVLNLGEFQQPYNGVKLCLPYMLNWILMRLDERVKRCIDR</sequence>
<dbReference type="AlphaFoldDB" id="A0AAD9TMB5"/>
<evidence type="ECO:0000313" key="1">
    <source>
        <dbReference type="EMBL" id="KAK2638722.1"/>
    </source>
</evidence>
<dbReference type="EMBL" id="JANJYI010000008">
    <property type="protein sequence ID" value="KAK2638722.1"/>
    <property type="molecule type" value="Genomic_DNA"/>
</dbReference>
<name>A0AAD9TMB5_9ROSI</name>
<evidence type="ECO:0008006" key="3">
    <source>
        <dbReference type="Google" id="ProtNLM"/>
    </source>
</evidence>
<proteinExistence type="predicted"/>
<reference evidence="1" key="1">
    <citation type="journal article" date="2023" name="Plant J.">
        <title>Genome sequences and population genomics provide insights into the demographic history, inbreeding, and mutation load of two 'living fossil' tree species of Dipteronia.</title>
        <authorList>
            <person name="Feng Y."/>
            <person name="Comes H.P."/>
            <person name="Chen J."/>
            <person name="Zhu S."/>
            <person name="Lu R."/>
            <person name="Zhang X."/>
            <person name="Li P."/>
            <person name="Qiu J."/>
            <person name="Olsen K.M."/>
            <person name="Qiu Y."/>
        </authorList>
    </citation>
    <scope>NUCLEOTIDE SEQUENCE</scope>
    <source>
        <strain evidence="1">KIB01</strain>
    </source>
</reference>
<dbReference type="PANTHER" id="PTHR48449:SF1">
    <property type="entry name" value="DUF1985 DOMAIN-CONTAINING PROTEIN"/>
    <property type="match status" value="1"/>
</dbReference>
<organism evidence="1 2">
    <name type="scientific">Dipteronia dyeriana</name>
    <dbReference type="NCBI Taxonomy" id="168575"/>
    <lineage>
        <taxon>Eukaryota</taxon>
        <taxon>Viridiplantae</taxon>
        <taxon>Streptophyta</taxon>
        <taxon>Embryophyta</taxon>
        <taxon>Tracheophyta</taxon>
        <taxon>Spermatophyta</taxon>
        <taxon>Magnoliopsida</taxon>
        <taxon>eudicotyledons</taxon>
        <taxon>Gunneridae</taxon>
        <taxon>Pentapetalae</taxon>
        <taxon>rosids</taxon>
        <taxon>malvids</taxon>
        <taxon>Sapindales</taxon>
        <taxon>Sapindaceae</taxon>
        <taxon>Hippocastanoideae</taxon>
        <taxon>Acereae</taxon>
        <taxon>Dipteronia</taxon>
    </lineage>
</organism>
<keyword evidence="2" id="KW-1185">Reference proteome</keyword>
<protein>
    <recommendedName>
        <fullName evidence="3">DUF1985 domain-containing protein</fullName>
    </recommendedName>
</protein>
<dbReference type="Proteomes" id="UP001280121">
    <property type="component" value="Unassembled WGS sequence"/>
</dbReference>
<dbReference type="PANTHER" id="PTHR48449">
    <property type="entry name" value="DUF1985 DOMAIN-CONTAINING PROTEIN"/>
    <property type="match status" value="1"/>
</dbReference>
<accession>A0AAD9TMB5</accession>
<comment type="caution">
    <text evidence="1">The sequence shown here is derived from an EMBL/GenBank/DDBJ whole genome shotgun (WGS) entry which is preliminary data.</text>
</comment>